<dbReference type="AlphaFoldDB" id="A0A9D9H209"/>
<feature type="non-terminal residue" evidence="2">
    <location>
        <position position="1"/>
    </location>
</feature>
<organism evidence="2 3">
    <name type="scientific">Candidatus Pullibacteroides excrementavium</name>
    <dbReference type="NCBI Taxonomy" id="2840905"/>
    <lineage>
        <taxon>Bacteria</taxon>
        <taxon>Pseudomonadati</taxon>
        <taxon>Bacteroidota</taxon>
        <taxon>Bacteroidia</taxon>
        <taxon>Bacteroidales</taxon>
        <taxon>Candidatus Pullibacteroides</taxon>
    </lineage>
</organism>
<gene>
    <name evidence="2" type="ORF">IAB08_07005</name>
</gene>
<evidence type="ECO:0000256" key="1">
    <source>
        <dbReference type="SAM" id="MobiDB-lite"/>
    </source>
</evidence>
<proteinExistence type="predicted"/>
<evidence type="ECO:0000313" key="3">
    <source>
        <dbReference type="Proteomes" id="UP000823612"/>
    </source>
</evidence>
<reference evidence="2" key="2">
    <citation type="journal article" date="2021" name="PeerJ">
        <title>Extensive microbial diversity within the chicken gut microbiome revealed by metagenomics and culture.</title>
        <authorList>
            <person name="Gilroy R."/>
            <person name="Ravi A."/>
            <person name="Getino M."/>
            <person name="Pursley I."/>
            <person name="Horton D.L."/>
            <person name="Alikhan N.F."/>
            <person name="Baker D."/>
            <person name="Gharbi K."/>
            <person name="Hall N."/>
            <person name="Watson M."/>
            <person name="Adriaenssens E.M."/>
            <person name="Foster-Nyarko E."/>
            <person name="Jarju S."/>
            <person name="Secka A."/>
            <person name="Antonio M."/>
            <person name="Oren A."/>
            <person name="Chaudhuri R.R."/>
            <person name="La Ragione R."/>
            <person name="Hildebrand F."/>
            <person name="Pallen M.J."/>
        </authorList>
    </citation>
    <scope>NUCLEOTIDE SEQUENCE</scope>
    <source>
        <strain evidence="2">2889</strain>
    </source>
</reference>
<dbReference type="Proteomes" id="UP000823612">
    <property type="component" value="Unassembled WGS sequence"/>
</dbReference>
<dbReference type="EMBL" id="JADIMZ010000102">
    <property type="protein sequence ID" value="MBO8433024.1"/>
    <property type="molecule type" value="Genomic_DNA"/>
</dbReference>
<feature type="region of interest" description="Disordered" evidence="1">
    <location>
        <begin position="1"/>
        <end position="22"/>
    </location>
</feature>
<evidence type="ECO:0000313" key="2">
    <source>
        <dbReference type="EMBL" id="MBO8433024.1"/>
    </source>
</evidence>
<name>A0A9D9H209_9BACT</name>
<reference evidence="2" key="1">
    <citation type="submission" date="2020-10" db="EMBL/GenBank/DDBJ databases">
        <authorList>
            <person name="Gilroy R."/>
        </authorList>
    </citation>
    <scope>NUCLEOTIDE SEQUENCE</scope>
    <source>
        <strain evidence="2">2889</strain>
    </source>
</reference>
<comment type="caution">
    <text evidence="2">The sequence shown here is derived from an EMBL/GenBank/DDBJ whole genome shotgun (WGS) entry which is preliminary data.</text>
</comment>
<protein>
    <submittedName>
        <fullName evidence="2">Uncharacterized protein</fullName>
    </submittedName>
</protein>
<sequence length="55" mass="5490">TGVAGRSGLDGLPDGMHAVGGAGVEVGQEGDAQCQQQGQSPQVLVHRVLSFGFAL</sequence>
<accession>A0A9D9H209</accession>